<dbReference type="EMBL" id="LVJZ01000003">
    <property type="protein sequence ID" value="ODB96659.1"/>
    <property type="molecule type" value="Genomic_DNA"/>
</dbReference>
<dbReference type="RefSeq" id="WP_069004390.1">
    <property type="nucleotide sequence ID" value="NZ_LVJW01000003.1"/>
</dbReference>
<feature type="chain" id="PRO_5009119074" description="DUF2059 domain-containing protein" evidence="1">
    <location>
        <begin position="21"/>
        <end position="161"/>
    </location>
</feature>
<dbReference type="Proteomes" id="UP000094849">
    <property type="component" value="Unassembled WGS sequence"/>
</dbReference>
<evidence type="ECO:0000313" key="2">
    <source>
        <dbReference type="EMBL" id="ODB96659.1"/>
    </source>
</evidence>
<reference evidence="2 3" key="1">
    <citation type="submission" date="2016-03" db="EMBL/GenBank/DDBJ databases">
        <title>Chemosynthetic sulphur-oxidizing symbionts of marine invertebrate animals are capable of nitrogen fixation.</title>
        <authorList>
            <person name="Petersen J.M."/>
            <person name="Kemper A."/>
            <person name="Gruber-Vodicka H."/>
            <person name="Cardini U."/>
            <person name="Geest Mvander."/>
            <person name="Kleiner M."/>
            <person name="Bulgheresi S."/>
            <person name="Fussmann M."/>
            <person name="Herbold C."/>
            <person name="Seah B.K.B."/>
            <person name="Antony C.Paul."/>
            <person name="Liu D."/>
            <person name="Belitz A."/>
            <person name="Weber M."/>
        </authorList>
    </citation>
    <scope>NUCLEOTIDE SEQUENCE [LARGE SCALE GENOMIC DNA]</scope>
    <source>
        <strain evidence="2">G_D</strain>
    </source>
</reference>
<keyword evidence="3" id="KW-1185">Reference proteome</keyword>
<evidence type="ECO:0000256" key="1">
    <source>
        <dbReference type="SAM" id="SignalP"/>
    </source>
</evidence>
<evidence type="ECO:0000313" key="3">
    <source>
        <dbReference type="Proteomes" id="UP000094849"/>
    </source>
</evidence>
<protein>
    <recommendedName>
        <fullName evidence="4">DUF2059 domain-containing protein</fullName>
    </recommendedName>
</protein>
<dbReference type="STRING" id="1818881.A3196_07745"/>
<gene>
    <name evidence="2" type="ORF">A3196_07745</name>
</gene>
<evidence type="ECO:0008006" key="4">
    <source>
        <dbReference type="Google" id="ProtNLM"/>
    </source>
</evidence>
<accession>A0A1E2UPM5</accession>
<comment type="caution">
    <text evidence="2">The sequence shown here is derived from an EMBL/GenBank/DDBJ whole genome shotgun (WGS) entry which is preliminary data.</text>
</comment>
<name>A0A1E2UPM5_9GAMM</name>
<organism evidence="2 3">
    <name type="scientific">Candidatus Thiodiazotropha endoloripes</name>
    <dbReference type="NCBI Taxonomy" id="1818881"/>
    <lineage>
        <taxon>Bacteria</taxon>
        <taxon>Pseudomonadati</taxon>
        <taxon>Pseudomonadota</taxon>
        <taxon>Gammaproteobacteria</taxon>
        <taxon>Chromatiales</taxon>
        <taxon>Sedimenticolaceae</taxon>
        <taxon>Candidatus Thiodiazotropha</taxon>
    </lineage>
</organism>
<dbReference type="AlphaFoldDB" id="A0A1E2UPM5"/>
<keyword evidence="1" id="KW-0732">Signal</keyword>
<proteinExistence type="predicted"/>
<sequence length="161" mass="18149">MKQTLMATVISLLISIPAHAGPDYDYFSHVLQLESRWARLSTKTIENYQLYLEKKGLYKNLTTEAKSGLREEIEALLKSRLTWDKVGERVVATIISACSDETLREFAKAYRNSGTETAVSAASKYLDCATEGVSRTIPIFQMEFKEAAPSLSRIAKKYRSK</sequence>
<feature type="signal peptide" evidence="1">
    <location>
        <begin position="1"/>
        <end position="20"/>
    </location>
</feature>